<dbReference type="PIRSF" id="PIRSF017617">
    <property type="entry name" value="Thr_aldolase"/>
    <property type="match status" value="1"/>
</dbReference>
<dbReference type="Pfam" id="PF01212">
    <property type="entry name" value="Beta_elim_lyase"/>
    <property type="match status" value="1"/>
</dbReference>
<comment type="similarity">
    <text evidence="2">Belongs to the threonine aldolase family.</text>
</comment>
<dbReference type="NCBIfam" id="NF007825">
    <property type="entry name" value="PRK10534.1"/>
    <property type="match status" value="1"/>
</dbReference>
<dbReference type="SUPFAM" id="SSF53383">
    <property type="entry name" value="PLP-dependent transferases"/>
    <property type="match status" value="1"/>
</dbReference>
<sequence length="278" mass="30351">TQGNLLALMSHCERGDEYIAGQQAHAYKYEGGGGAVLGGIQPQPLPFNHRGELDLDAVRQTIKPDDFHFARTRLVCLENTQAGQVLALDYLQEYSTLMQAVGLQRHLDGARLFNAAVKLEVEAIDICQHFDSVSICLSKGLGCPVGSLLVGDVALIQRARRLRKMLGGGMRQAGVIAASGIYALQHHVQRLQEDHTRAAQLGRAIEGLQHIRLASPVHTNMVMLDPASVDITSLSTYLETQGIRLSGPRLVTHLNITDADIQQIIDALQQFDTSVHKP</sequence>
<dbReference type="Gene3D" id="3.90.1150.10">
    <property type="entry name" value="Aspartate Aminotransferase, domain 1"/>
    <property type="match status" value="1"/>
</dbReference>
<dbReference type="InterPro" id="IPR023603">
    <property type="entry name" value="Low_specificity_L-TA-like"/>
</dbReference>
<dbReference type="AlphaFoldDB" id="A0A973AAM8"/>
<accession>A0A973AAM8</accession>
<dbReference type="GO" id="GO:0008732">
    <property type="term" value="F:L-allo-threonine aldolase activity"/>
    <property type="evidence" value="ECO:0007669"/>
    <property type="project" value="TreeGrafter"/>
</dbReference>
<dbReference type="InterPro" id="IPR001597">
    <property type="entry name" value="ArAA_b-elim_lyase/Thr_aldolase"/>
</dbReference>
<comment type="caution">
    <text evidence="8">The sequence shown here is derived from an EMBL/GenBank/DDBJ whole genome shotgun (WGS) entry which is preliminary data.</text>
</comment>
<reference evidence="8" key="1">
    <citation type="submission" date="2020-05" db="EMBL/GenBank/DDBJ databases">
        <title>Sulfur intermediates as new biogeochemical hubs in an aquatic model microbial ecosystem.</title>
        <authorList>
            <person name="Vigneron A."/>
        </authorList>
    </citation>
    <scope>NUCLEOTIDE SEQUENCE</scope>
    <source>
        <strain evidence="8">Bin.250</strain>
    </source>
</reference>
<comment type="subunit">
    <text evidence="3">Homotetramer.</text>
</comment>
<name>A0A973AAM8_9GAMM</name>
<dbReference type="FunFam" id="3.40.640.10:FF:000030">
    <property type="entry name" value="Low-specificity L-threonine aldolase"/>
    <property type="match status" value="1"/>
</dbReference>
<dbReference type="PANTHER" id="PTHR48097">
    <property type="entry name" value="L-THREONINE ALDOLASE-RELATED"/>
    <property type="match status" value="1"/>
</dbReference>
<feature type="domain" description="Aromatic amino acid beta-eliminating lyase/threonine aldolase" evidence="7">
    <location>
        <begin position="1"/>
        <end position="225"/>
    </location>
</feature>
<dbReference type="InterPro" id="IPR015421">
    <property type="entry name" value="PyrdxlP-dep_Trfase_major"/>
</dbReference>
<dbReference type="InterPro" id="IPR015422">
    <property type="entry name" value="PyrdxlP-dep_Trfase_small"/>
</dbReference>
<evidence type="ECO:0000256" key="5">
    <source>
        <dbReference type="ARBA" id="ARBA00023239"/>
    </source>
</evidence>
<evidence type="ECO:0000256" key="2">
    <source>
        <dbReference type="ARBA" id="ARBA00006966"/>
    </source>
</evidence>
<dbReference type="PANTHER" id="PTHR48097:SF9">
    <property type="entry name" value="L-THREONINE ALDOLASE"/>
    <property type="match status" value="1"/>
</dbReference>
<feature type="modified residue" description="N6-(pyridoxal phosphate)lysine" evidence="6">
    <location>
        <position position="139"/>
    </location>
</feature>
<dbReference type="GO" id="GO:0006567">
    <property type="term" value="P:L-threonine catabolic process"/>
    <property type="evidence" value="ECO:0007669"/>
    <property type="project" value="TreeGrafter"/>
</dbReference>
<keyword evidence="4" id="KW-0663">Pyridoxal phosphate</keyword>
<proteinExistence type="inferred from homology"/>
<keyword evidence="5 8" id="KW-0456">Lyase</keyword>
<organism evidence="8 9">
    <name type="scientific">SAR86 cluster bacterium</name>
    <dbReference type="NCBI Taxonomy" id="2030880"/>
    <lineage>
        <taxon>Bacteria</taxon>
        <taxon>Pseudomonadati</taxon>
        <taxon>Pseudomonadota</taxon>
        <taxon>Gammaproteobacteria</taxon>
        <taxon>SAR86 cluster</taxon>
    </lineage>
</organism>
<dbReference type="Proteomes" id="UP000754644">
    <property type="component" value="Unassembled WGS sequence"/>
</dbReference>
<protein>
    <submittedName>
        <fullName evidence="8">Low-specificity L-threonine aldolase</fullName>
        <ecNumber evidence="8">4.1.2.48</ecNumber>
    </submittedName>
</protein>
<dbReference type="InterPro" id="IPR015424">
    <property type="entry name" value="PyrdxlP-dep_Trfase"/>
</dbReference>
<evidence type="ECO:0000259" key="7">
    <source>
        <dbReference type="Pfam" id="PF01212"/>
    </source>
</evidence>
<dbReference type="Gene3D" id="3.40.640.10">
    <property type="entry name" value="Type I PLP-dependent aspartate aminotransferase-like (Major domain)"/>
    <property type="match status" value="1"/>
</dbReference>
<evidence type="ECO:0000256" key="1">
    <source>
        <dbReference type="ARBA" id="ARBA00001933"/>
    </source>
</evidence>
<gene>
    <name evidence="8" type="primary">ltaE</name>
    <name evidence="8" type="ORF">HQ497_15140</name>
</gene>
<dbReference type="GO" id="GO:0005829">
    <property type="term" value="C:cytosol"/>
    <property type="evidence" value="ECO:0007669"/>
    <property type="project" value="TreeGrafter"/>
</dbReference>
<dbReference type="GO" id="GO:0006545">
    <property type="term" value="P:glycine biosynthetic process"/>
    <property type="evidence" value="ECO:0007669"/>
    <property type="project" value="TreeGrafter"/>
</dbReference>
<evidence type="ECO:0000256" key="6">
    <source>
        <dbReference type="PIRSR" id="PIRSR017617-1"/>
    </source>
</evidence>
<evidence type="ECO:0000256" key="3">
    <source>
        <dbReference type="ARBA" id="ARBA00011881"/>
    </source>
</evidence>
<evidence type="ECO:0000313" key="9">
    <source>
        <dbReference type="Proteomes" id="UP000754644"/>
    </source>
</evidence>
<feature type="non-terminal residue" evidence="8">
    <location>
        <position position="1"/>
    </location>
</feature>
<comment type="cofactor">
    <cofactor evidence="1">
        <name>pyridoxal 5'-phosphate</name>
        <dbReference type="ChEBI" id="CHEBI:597326"/>
    </cofactor>
</comment>
<dbReference type="EC" id="4.1.2.48" evidence="8"/>
<dbReference type="EMBL" id="JABMOJ010000564">
    <property type="protein sequence ID" value="NQV66692.1"/>
    <property type="molecule type" value="Genomic_DNA"/>
</dbReference>
<evidence type="ECO:0000256" key="4">
    <source>
        <dbReference type="ARBA" id="ARBA00022898"/>
    </source>
</evidence>
<dbReference type="NCBIfam" id="NF041359">
    <property type="entry name" value="GntG_guanitoxin"/>
    <property type="match status" value="1"/>
</dbReference>
<evidence type="ECO:0000313" key="8">
    <source>
        <dbReference type="EMBL" id="NQV66692.1"/>
    </source>
</evidence>